<accession>A0A964DX46</accession>
<sequence length="357" mass="37115">MTGTPVQGGLSRAGGSAVGMVQGWCWSADRPAERLTVALLIDGVQKASVVAARLRSELVRPGLCDGYHGFSLALPADLAPTARIEAMECGSGQVFARIVPAETAESLAWAAQAEAAYVTAATLQEALPDWAGTPRWSTLGPALAETGRHFARHPLSELQLPAAPHLPVIAQPRFTLLLDAGSDPAAGRAGILAIAPLLRRYLAELLVYGDGHGAQHVNDAAAQARGDTLVFLRAGQIAPRDLAILLDAAQGRSDSLLGGAAQMAARQAGFRDPFPAMPAKASRSGLSLLTPRSLFEALGGFDLTMADGADLPMLDFALRAEDAGHTVLAWGDAAVPDLSPGPQAATARGNFLAYWVN</sequence>
<name>A0A964DX46_9PROT</name>
<comment type="caution">
    <text evidence="1">The sequence shown here is derived from an EMBL/GenBank/DDBJ whole genome shotgun (WGS) entry which is preliminary data.</text>
</comment>
<protein>
    <submittedName>
        <fullName evidence="1">Uncharacterized protein</fullName>
    </submittedName>
</protein>
<organism evidence="1 2">
    <name type="scientific">Acidisoma silvae</name>
    <dbReference type="NCBI Taxonomy" id="2802396"/>
    <lineage>
        <taxon>Bacteria</taxon>
        <taxon>Pseudomonadati</taxon>
        <taxon>Pseudomonadota</taxon>
        <taxon>Alphaproteobacteria</taxon>
        <taxon>Acetobacterales</taxon>
        <taxon>Acidocellaceae</taxon>
        <taxon>Acidisoma</taxon>
    </lineage>
</organism>
<evidence type="ECO:0000313" key="1">
    <source>
        <dbReference type="EMBL" id="MCB8873617.1"/>
    </source>
</evidence>
<dbReference type="Proteomes" id="UP000708298">
    <property type="component" value="Unassembled WGS sequence"/>
</dbReference>
<evidence type="ECO:0000313" key="2">
    <source>
        <dbReference type="Proteomes" id="UP000708298"/>
    </source>
</evidence>
<gene>
    <name evidence="1" type="ORF">ASILVAE211_00375</name>
</gene>
<dbReference type="EMBL" id="JAESVB010000001">
    <property type="protein sequence ID" value="MCB8873617.1"/>
    <property type="molecule type" value="Genomic_DNA"/>
</dbReference>
<dbReference type="AlphaFoldDB" id="A0A964DX46"/>
<dbReference type="RefSeq" id="WP_227319306.1">
    <property type="nucleotide sequence ID" value="NZ_JAESVB010000001.1"/>
</dbReference>
<reference evidence="1" key="2">
    <citation type="submission" date="2021-01" db="EMBL/GenBank/DDBJ databases">
        <authorList>
            <person name="Mieszkin S."/>
            <person name="Pouder E."/>
            <person name="Alain K."/>
        </authorList>
    </citation>
    <scope>NUCLEOTIDE SEQUENCE</scope>
    <source>
        <strain evidence="1">HW T2.11</strain>
    </source>
</reference>
<proteinExistence type="predicted"/>
<reference evidence="1" key="1">
    <citation type="journal article" date="2021" name="Microorganisms">
        <title>Acidisoma silvae sp. nov. and Acidisomacellulosilytica sp. nov., Two Acidophilic Bacteria Isolated from Decaying Wood, Hydrolyzing Cellulose and Producing Poly-3-hydroxybutyrate.</title>
        <authorList>
            <person name="Mieszkin S."/>
            <person name="Pouder E."/>
            <person name="Uroz S."/>
            <person name="Simon-Colin C."/>
            <person name="Alain K."/>
        </authorList>
    </citation>
    <scope>NUCLEOTIDE SEQUENCE</scope>
    <source>
        <strain evidence="1">HW T2.11</strain>
    </source>
</reference>
<dbReference type="SUPFAM" id="SSF53448">
    <property type="entry name" value="Nucleotide-diphospho-sugar transferases"/>
    <property type="match status" value="1"/>
</dbReference>
<dbReference type="InterPro" id="IPR029044">
    <property type="entry name" value="Nucleotide-diphossugar_trans"/>
</dbReference>
<keyword evidence="2" id="KW-1185">Reference proteome</keyword>